<dbReference type="AlphaFoldDB" id="A0A2N8SPN9"/>
<dbReference type="PRINTS" id="PR00605">
    <property type="entry name" value="CYTCHROMECIC"/>
</dbReference>
<reference evidence="15 16" key="1">
    <citation type="submission" date="2018-01" db="EMBL/GenBank/DDBJ databases">
        <title>Denitrification phenotypes of diverse strains of Pseudomonas stutzeri.</title>
        <authorList>
            <person name="Milligan D.A."/>
            <person name="Bergaust L."/>
            <person name="Bakken L.R."/>
            <person name="Frostegard A."/>
        </authorList>
    </citation>
    <scope>NUCLEOTIDE SEQUENCE [LARGE SCALE GENOMIC DNA]</scope>
    <source>
        <strain evidence="15 16">28a3</strain>
    </source>
</reference>
<evidence type="ECO:0000256" key="7">
    <source>
        <dbReference type="ARBA" id="ARBA00022737"/>
    </source>
</evidence>
<evidence type="ECO:0000256" key="12">
    <source>
        <dbReference type="PIRSR" id="PIRSR000018-51"/>
    </source>
</evidence>
<gene>
    <name evidence="15" type="ORF">CXL00_16780</name>
</gene>
<keyword evidence="4 11" id="KW-0349">Heme</keyword>
<dbReference type="InterPro" id="IPR008168">
    <property type="entry name" value="Cyt_C_IC"/>
</dbReference>
<dbReference type="Proteomes" id="UP000235897">
    <property type="component" value="Unassembled WGS sequence"/>
</dbReference>
<dbReference type="Pfam" id="PF00034">
    <property type="entry name" value="Cytochrom_C"/>
    <property type="match status" value="3"/>
</dbReference>
<feature type="binding site" description="covalent" evidence="11">
    <location>
        <position position="313"/>
    </location>
    <ligand>
        <name>heme c</name>
        <dbReference type="ChEBI" id="CHEBI:61717"/>
        <label>3</label>
    </ligand>
</feature>
<comment type="caution">
    <text evidence="15">The sequence shown here is derived from an EMBL/GenBank/DDBJ whole genome shotgun (WGS) entry which is preliminary data.</text>
</comment>
<feature type="binding site" description="covalent" evidence="11">
    <location>
        <position position="192"/>
    </location>
    <ligand>
        <name>heme c</name>
        <dbReference type="ChEBI" id="CHEBI:61717"/>
        <label>2</label>
    </ligand>
</feature>
<feature type="domain" description="Cytochrome c" evidence="14">
    <location>
        <begin position="174"/>
        <end position="282"/>
    </location>
</feature>
<feature type="domain" description="Cytochrome c" evidence="14">
    <location>
        <begin position="297"/>
        <end position="387"/>
    </location>
</feature>
<feature type="binding site" description="covalent" evidence="11">
    <location>
        <position position="310"/>
    </location>
    <ligand>
        <name>heme c</name>
        <dbReference type="ChEBI" id="CHEBI:61717"/>
        <label>3</label>
    </ligand>
</feature>
<dbReference type="EMBL" id="POUW01000006">
    <property type="protein sequence ID" value="PNG04450.1"/>
    <property type="molecule type" value="Genomic_DNA"/>
</dbReference>
<sequence length="408" mass="44050">MKTLPALCVGMLGLAAGLAQAADGSDSYDLVARGRYLAVLGDCTACHTLPGEPAFAGGVAIDTPFGTVLGANITPDADTGIGRWSFEDFQNTMSNGHARGGKRLYAAMPYTAYTKVTREDNRALWAYLNSLDPVRHEVETNQLPFPFNIRTSLIAWNWLVFEEGEYQPDPERSAEWNRGAYLVQGLGHCGSCHTPKNLIGGDKDDEFLAGSNLQSWMAPDITANSHTGIGRWSEAEIVRYLKTGANRFDMASGPMAEAVEHSTQHWKDEDLAAVAAYLKSLGDDEQSVPEPRSADDARMRTGALIYEDQCSACHTPDGEGITNLFPRLAQAPLVNSRDATSLIRVVLAGSRAVGTDAAPTAPAMPSFAWNMSDQHIADVLTYVRNSWGNAAAPVSADEVKSLREELTP</sequence>
<feature type="signal peptide" evidence="13">
    <location>
        <begin position="1"/>
        <end position="21"/>
    </location>
</feature>
<name>A0A2N8SPN9_STUST</name>
<dbReference type="GO" id="GO:0009055">
    <property type="term" value="F:electron transfer activity"/>
    <property type="evidence" value="ECO:0007669"/>
    <property type="project" value="InterPro"/>
</dbReference>
<keyword evidence="6 13" id="KW-0732">Signal</keyword>
<dbReference type="InterPro" id="IPR036909">
    <property type="entry name" value="Cyt_c-like_dom_sf"/>
</dbReference>
<keyword evidence="8" id="KW-0249">Electron transport</keyword>
<evidence type="ECO:0000256" key="1">
    <source>
        <dbReference type="ARBA" id="ARBA00004236"/>
    </source>
</evidence>
<feature type="domain" description="Cytochrome c" evidence="14">
    <location>
        <begin position="19"/>
        <end position="132"/>
    </location>
</feature>
<dbReference type="Gene3D" id="1.10.760.10">
    <property type="entry name" value="Cytochrome c-like domain"/>
    <property type="match status" value="3"/>
</dbReference>
<keyword evidence="2" id="KW-0813">Transport</keyword>
<evidence type="ECO:0000259" key="14">
    <source>
        <dbReference type="PROSITE" id="PS51007"/>
    </source>
</evidence>
<accession>A0A2N8SPN9</accession>
<feature type="binding site" description="axial binding residue" evidence="12">
    <location>
        <position position="47"/>
    </location>
    <ligand>
        <name>heme c</name>
        <dbReference type="ChEBI" id="CHEBI:61717"/>
        <label>1</label>
    </ligand>
    <ligandPart>
        <name>Fe</name>
        <dbReference type="ChEBI" id="CHEBI:18248"/>
    </ligandPart>
</feature>
<dbReference type="GO" id="GO:0005506">
    <property type="term" value="F:iron ion binding"/>
    <property type="evidence" value="ECO:0007669"/>
    <property type="project" value="InterPro"/>
</dbReference>
<dbReference type="RefSeq" id="WP_102847241.1">
    <property type="nucleotide sequence ID" value="NZ_JAMOIG010000037.1"/>
</dbReference>
<feature type="chain" id="PRO_5014608135" evidence="13">
    <location>
        <begin position="22"/>
        <end position="408"/>
    </location>
</feature>
<protein>
    <submittedName>
        <fullName evidence="15">Alcohol dehydrogenase</fullName>
    </submittedName>
</protein>
<comment type="subcellular location">
    <subcellularLocation>
        <location evidence="1">Cell membrane</location>
    </subcellularLocation>
</comment>
<keyword evidence="3" id="KW-1003">Cell membrane</keyword>
<dbReference type="GO" id="GO:0016614">
    <property type="term" value="F:oxidoreductase activity, acting on CH-OH group of donors"/>
    <property type="evidence" value="ECO:0007669"/>
    <property type="project" value="InterPro"/>
</dbReference>
<evidence type="ECO:0000256" key="13">
    <source>
        <dbReference type="SAM" id="SignalP"/>
    </source>
</evidence>
<feature type="binding site" description="covalent" evidence="11">
    <location>
        <position position="43"/>
    </location>
    <ligand>
        <name>heme c</name>
        <dbReference type="ChEBI" id="CHEBI:61717"/>
        <label>1</label>
    </ligand>
</feature>
<feature type="binding site" description="covalent" evidence="11">
    <location>
        <position position="46"/>
    </location>
    <ligand>
        <name>heme c</name>
        <dbReference type="ChEBI" id="CHEBI:61717"/>
        <label>1</label>
    </ligand>
</feature>
<dbReference type="InterPro" id="IPR014353">
    <property type="entry name" value="Membr-bd_ADH_cyt_c"/>
</dbReference>
<dbReference type="PROSITE" id="PS51007">
    <property type="entry name" value="CYTC"/>
    <property type="match status" value="3"/>
</dbReference>
<evidence type="ECO:0000256" key="11">
    <source>
        <dbReference type="PIRSR" id="PIRSR000018-50"/>
    </source>
</evidence>
<feature type="binding site" description="axial binding residue" evidence="12">
    <location>
        <position position="193"/>
    </location>
    <ligand>
        <name>heme c</name>
        <dbReference type="ChEBI" id="CHEBI:61717"/>
        <label>2</label>
    </ligand>
    <ligandPart>
        <name>Fe</name>
        <dbReference type="ChEBI" id="CHEBI:18248"/>
    </ligandPart>
</feature>
<evidence type="ECO:0000256" key="4">
    <source>
        <dbReference type="ARBA" id="ARBA00022617"/>
    </source>
</evidence>
<dbReference type="PANTHER" id="PTHR35008">
    <property type="entry name" value="BLL4482 PROTEIN-RELATED"/>
    <property type="match status" value="1"/>
</dbReference>
<feature type="binding site" description="axial binding residue" evidence="12">
    <location>
        <position position="314"/>
    </location>
    <ligand>
        <name>heme c</name>
        <dbReference type="ChEBI" id="CHEBI:61717"/>
        <label>3</label>
    </ligand>
    <ligandPart>
        <name>Fe</name>
        <dbReference type="ChEBI" id="CHEBI:18248"/>
    </ligandPart>
</feature>
<evidence type="ECO:0000256" key="5">
    <source>
        <dbReference type="ARBA" id="ARBA00022723"/>
    </source>
</evidence>
<evidence type="ECO:0000256" key="6">
    <source>
        <dbReference type="ARBA" id="ARBA00022729"/>
    </source>
</evidence>
<evidence type="ECO:0000256" key="9">
    <source>
        <dbReference type="ARBA" id="ARBA00023004"/>
    </source>
</evidence>
<evidence type="ECO:0000256" key="8">
    <source>
        <dbReference type="ARBA" id="ARBA00022982"/>
    </source>
</evidence>
<evidence type="ECO:0000256" key="2">
    <source>
        <dbReference type="ARBA" id="ARBA00022448"/>
    </source>
</evidence>
<dbReference type="InterPro" id="IPR051459">
    <property type="entry name" value="Cytochrome_c-type_DH"/>
</dbReference>
<evidence type="ECO:0000313" key="15">
    <source>
        <dbReference type="EMBL" id="PNG04450.1"/>
    </source>
</evidence>
<keyword evidence="10" id="KW-0472">Membrane</keyword>
<dbReference type="GO" id="GO:0020037">
    <property type="term" value="F:heme binding"/>
    <property type="evidence" value="ECO:0007669"/>
    <property type="project" value="InterPro"/>
</dbReference>
<proteinExistence type="predicted"/>
<evidence type="ECO:0000256" key="3">
    <source>
        <dbReference type="ARBA" id="ARBA00022475"/>
    </source>
</evidence>
<keyword evidence="7" id="KW-0677">Repeat</keyword>
<dbReference type="InterPro" id="IPR009056">
    <property type="entry name" value="Cyt_c-like_dom"/>
</dbReference>
<dbReference type="SUPFAM" id="SSF46626">
    <property type="entry name" value="Cytochrome c"/>
    <property type="match status" value="3"/>
</dbReference>
<evidence type="ECO:0000313" key="16">
    <source>
        <dbReference type="Proteomes" id="UP000235897"/>
    </source>
</evidence>
<evidence type="ECO:0000256" key="10">
    <source>
        <dbReference type="ARBA" id="ARBA00023136"/>
    </source>
</evidence>
<feature type="binding site" description="covalent" evidence="11">
    <location>
        <position position="189"/>
    </location>
    <ligand>
        <name>heme c</name>
        <dbReference type="ChEBI" id="CHEBI:61717"/>
        <label>2</label>
    </ligand>
</feature>
<keyword evidence="9 12" id="KW-0408">Iron</keyword>
<dbReference type="GO" id="GO:0005886">
    <property type="term" value="C:plasma membrane"/>
    <property type="evidence" value="ECO:0007669"/>
    <property type="project" value="UniProtKB-SubCell"/>
</dbReference>
<organism evidence="15 16">
    <name type="scientific">Stutzerimonas stutzeri</name>
    <name type="common">Pseudomonas stutzeri</name>
    <dbReference type="NCBI Taxonomy" id="316"/>
    <lineage>
        <taxon>Bacteria</taxon>
        <taxon>Pseudomonadati</taxon>
        <taxon>Pseudomonadota</taxon>
        <taxon>Gammaproteobacteria</taxon>
        <taxon>Pseudomonadales</taxon>
        <taxon>Pseudomonadaceae</taxon>
        <taxon>Stutzerimonas</taxon>
    </lineage>
</organism>
<dbReference type="PIRSF" id="PIRSF000018">
    <property type="entry name" value="Mb_ADH_cyt_c"/>
    <property type="match status" value="1"/>
</dbReference>
<keyword evidence="5 12" id="KW-0479">Metal-binding</keyword>
<dbReference type="OrthoDB" id="9811281at2"/>
<comment type="cofactor">
    <cofactor evidence="11">
        <name>heme c</name>
        <dbReference type="ChEBI" id="CHEBI:61717"/>
    </cofactor>
    <text evidence="11">Binds 3 heme c groups covalently per subunit.</text>
</comment>
<dbReference type="PANTHER" id="PTHR35008:SF8">
    <property type="entry name" value="ALCOHOL DEHYDROGENASE CYTOCHROME C SUBUNIT"/>
    <property type="match status" value="1"/>
</dbReference>